<evidence type="ECO:0000256" key="1">
    <source>
        <dbReference type="SAM" id="MobiDB-lite"/>
    </source>
</evidence>
<protein>
    <submittedName>
        <fullName evidence="2">Uncharacterized protein</fullName>
    </submittedName>
</protein>
<evidence type="ECO:0000313" key="3">
    <source>
        <dbReference type="Proteomes" id="UP000313359"/>
    </source>
</evidence>
<feature type="region of interest" description="Disordered" evidence="1">
    <location>
        <begin position="312"/>
        <end position="382"/>
    </location>
</feature>
<sequence>MVYTPRNIHKLTTNHSPLQQSLFSERILHIELAYEPIFATLSPANLVRLSSTCRTAYAAVSAYTRLAFDIDRHLSRFFPSPTRGCSPTCCCFLAHPHQHAHARARARAFRSLQARTGTLVSGSMALQFFMRAVWEESDLDLYVHMRHRREVALWLLDEGYRYKPTDFQDPSFEVEIAQCVERNPNGIYSMPGLMAIVTFVKPIPGERTGPPALAEDGEEAEEDAPRELKVQIMVAKNTPMEVILGFHSTCVMNVISYEKAYCLFPQATLEERRTLLSSSCRGKGKHRMEGLAKYQARGFDILYDLPHNEVLPDPATPLYPAPQRSRYPRDTDTDTTGSPLYPPPPEPSVFDLARRASPSGSGAGSGNTQQQQQRRRTKPAFPLGWRWIDDASSYVIPLPLTGVAAPPPPPPPPANSATATAPLTHDPVAVCNWEVRYHYRDHHHHQHQHPGQRQRERGLVMHFEVATGKILRYRYLVTDELLLGHLVKEMGARVRVEEEKARLELEEWTYYDEELPTICREFLHGLAERRLSSLRI</sequence>
<dbReference type="AlphaFoldDB" id="A0A5C2SU45"/>
<name>A0A5C2SU45_9APHY</name>
<gene>
    <name evidence="2" type="ORF">L227DRAFT_491594</name>
</gene>
<organism evidence="2 3">
    <name type="scientific">Lentinus tigrinus ALCF2SS1-6</name>
    <dbReference type="NCBI Taxonomy" id="1328759"/>
    <lineage>
        <taxon>Eukaryota</taxon>
        <taxon>Fungi</taxon>
        <taxon>Dikarya</taxon>
        <taxon>Basidiomycota</taxon>
        <taxon>Agaricomycotina</taxon>
        <taxon>Agaricomycetes</taxon>
        <taxon>Polyporales</taxon>
        <taxon>Polyporaceae</taxon>
        <taxon>Lentinus</taxon>
    </lineage>
</organism>
<dbReference type="OrthoDB" id="3041043at2759"/>
<accession>A0A5C2SU45</accession>
<proteinExistence type="predicted"/>
<evidence type="ECO:0000313" key="2">
    <source>
        <dbReference type="EMBL" id="RPD67435.1"/>
    </source>
</evidence>
<dbReference type="EMBL" id="ML122250">
    <property type="protein sequence ID" value="RPD67435.1"/>
    <property type="molecule type" value="Genomic_DNA"/>
</dbReference>
<dbReference type="Proteomes" id="UP000313359">
    <property type="component" value="Unassembled WGS sequence"/>
</dbReference>
<keyword evidence="3" id="KW-1185">Reference proteome</keyword>
<reference evidence="2" key="1">
    <citation type="journal article" date="2018" name="Genome Biol. Evol.">
        <title>Genomics and development of Lentinus tigrinus, a white-rot wood-decaying mushroom with dimorphic fruiting bodies.</title>
        <authorList>
            <person name="Wu B."/>
            <person name="Xu Z."/>
            <person name="Knudson A."/>
            <person name="Carlson A."/>
            <person name="Chen N."/>
            <person name="Kovaka S."/>
            <person name="LaButti K."/>
            <person name="Lipzen A."/>
            <person name="Pennachio C."/>
            <person name="Riley R."/>
            <person name="Schakwitz W."/>
            <person name="Umezawa K."/>
            <person name="Ohm R.A."/>
            <person name="Grigoriev I.V."/>
            <person name="Nagy L.G."/>
            <person name="Gibbons J."/>
            <person name="Hibbett D."/>
        </authorList>
    </citation>
    <scope>NUCLEOTIDE SEQUENCE [LARGE SCALE GENOMIC DNA]</scope>
    <source>
        <strain evidence="2">ALCF2SS1-6</strain>
    </source>
</reference>
<dbReference type="STRING" id="1328759.A0A5C2SU45"/>